<sequence>MTNIVSLYEPLYVVLRLMDSEVVPTMPFVYELMHVMKTNLTRQGAGDWMFKIIQDRWEKTLKHPLHAAAYFLNPRFQYRRGVGSDPELLQAVHHVFAKLDPTTESLGQFGNELVLFQDAKRGFGDRAAIAARSIMVPAEWWFIAGHSSRPSAVGTSASGYDGSRGGTDDGGDNAGGDINERQHSQYPVSQFTCENTFTHCTQDEDHGSRRAGPDIGAIGKPYRGRERMMEPYNEELLSGSFESMSIGT</sequence>
<dbReference type="SUPFAM" id="SSF53098">
    <property type="entry name" value="Ribonuclease H-like"/>
    <property type="match status" value="1"/>
</dbReference>
<dbReference type="EMBL" id="CP126664">
    <property type="protein sequence ID" value="WKA08776.1"/>
    <property type="molecule type" value="Genomic_DNA"/>
</dbReference>
<evidence type="ECO:0000256" key="1">
    <source>
        <dbReference type="SAM" id="MobiDB-lite"/>
    </source>
</evidence>
<organism evidence="2 3">
    <name type="scientific">Vitis vinifera</name>
    <name type="common">Grape</name>
    <dbReference type="NCBI Taxonomy" id="29760"/>
    <lineage>
        <taxon>Eukaryota</taxon>
        <taxon>Viridiplantae</taxon>
        <taxon>Streptophyta</taxon>
        <taxon>Embryophyta</taxon>
        <taxon>Tracheophyta</taxon>
        <taxon>Spermatophyta</taxon>
        <taxon>Magnoliopsida</taxon>
        <taxon>eudicotyledons</taxon>
        <taxon>Gunneridae</taxon>
        <taxon>Pentapetalae</taxon>
        <taxon>rosids</taxon>
        <taxon>Vitales</taxon>
        <taxon>Vitaceae</taxon>
        <taxon>Viteae</taxon>
        <taxon>Vitis</taxon>
    </lineage>
</organism>
<gene>
    <name evidence="2" type="ORF">VitviT2T_026469</name>
</gene>
<evidence type="ECO:0000313" key="3">
    <source>
        <dbReference type="Proteomes" id="UP001227230"/>
    </source>
</evidence>
<reference evidence="2 3" key="1">
    <citation type="journal article" date="2023" name="Hortic Res">
        <title>The complete reference genome for grapevine (Vitis vinifera L.) genetics and breeding.</title>
        <authorList>
            <person name="Shi X."/>
            <person name="Cao S."/>
            <person name="Wang X."/>
            <person name="Huang S."/>
            <person name="Wang Y."/>
            <person name="Liu Z."/>
            <person name="Liu W."/>
            <person name="Leng X."/>
            <person name="Peng Y."/>
            <person name="Wang N."/>
            <person name="Wang Y."/>
            <person name="Ma Z."/>
            <person name="Xu X."/>
            <person name="Zhang F."/>
            <person name="Xue H."/>
            <person name="Zhong H."/>
            <person name="Wang Y."/>
            <person name="Zhang K."/>
            <person name="Velt A."/>
            <person name="Avia K."/>
            <person name="Holtgrawe D."/>
            <person name="Grimplet J."/>
            <person name="Matus J.T."/>
            <person name="Ware D."/>
            <person name="Wu X."/>
            <person name="Wang H."/>
            <person name="Liu C."/>
            <person name="Fang Y."/>
            <person name="Rustenholz C."/>
            <person name="Cheng Z."/>
            <person name="Xiao H."/>
            <person name="Zhou Y."/>
        </authorList>
    </citation>
    <scope>NUCLEOTIDE SEQUENCE [LARGE SCALE GENOMIC DNA]</scope>
    <source>
        <strain evidence="3">cv. Pinot noir / PN40024</strain>
        <tissue evidence="2">Leaf</tissue>
    </source>
</reference>
<proteinExistence type="predicted"/>
<feature type="region of interest" description="Disordered" evidence="1">
    <location>
        <begin position="150"/>
        <end position="180"/>
    </location>
</feature>
<dbReference type="InterPro" id="IPR012337">
    <property type="entry name" value="RNaseH-like_sf"/>
</dbReference>
<accession>A0ABY9DQU8</accession>
<name>A0ABY9DQU8_VITVI</name>
<keyword evidence="3" id="KW-1185">Reference proteome</keyword>
<evidence type="ECO:0000313" key="2">
    <source>
        <dbReference type="EMBL" id="WKA08776.1"/>
    </source>
</evidence>
<evidence type="ECO:0008006" key="4">
    <source>
        <dbReference type="Google" id="ProtNLM"/>
    </source>
</evidence>
<protein>
    <recommendedName>
        <fullName evidence="4">HAT C-terminal dimerisation domain-containing protein</fullName>
    </recommendedName>
</protein>
<dbReference type="Proteomes" id="UP001227230">
    <property type="component" value="Chromosome 17"/>
</dbReference>